<dbReference type="InterPro" id="IPR011009">
    <property type="entry name" value="Kinase-like_dom_sf"/>
</dbReference>
<dbReference type="PROSITE" id="PS00107">
    <property type="entry name" value="PROTEIN_KINASE_ATP"/>
    <property type="match status" value="1"/>
</dbReference>
<dbReference type="PROSITE" id="PS00108">
    <property type="entry name" value="PROTEIN_KINASE_ST"/>
    <property type="match status" value="1"/>
</dbReference>
<gene>
    <name evidence="9" type="ORF">HK103_006366</name>
</gene>
<evidence type="ECO:0000256" key="5">
    <source>
        <dbReference type="ARBA" id="ARBA00022840"/>
    </source>
</evidence>
<dbReference type="AlphaFoldDB" id="A0AAD5UDX9"/>
<dbReference type="PANTHER" id="PTHR24058:SF103">
    <property type="entry name" value="SERINE_THREONINE-PROTEIN KINASE PRP4 HOMOLOG"/>
    <property type="match status" value="1"/>
</dbReference>
<dbReference type="InterPro" id="IPR050494">
    <property type="entry name" value="Ser_Thr_dual-spec_kinase"/>
</dbReference>
<dbReference type="SMART" id="SM00220">
    <property type="entry name" value="S_TKc"/>
    <property type="match status" value="1"/>
</dbReference>
<dbReference type="GO" id="GO:0005524">
    <property type="term" value="F:ATP binding"/>
    <property type="evidence" value="ECO:0007669"/>
    <property type="project" value="UniProtKB-UniRule"/>
</dbReference>
<proteinExistence type="inferred from homology"/>
<evidence type="ECO:0000313" key="10">
    <source>
        <dbReference type="Proteomes" id="UP001210925"/>
    </source>
</evidence>
<comment type="caution">
    <text evidence="9">The sequence shown here is derived from an EMBL/GenBank/DDBJ whole genome shotgun (WGS) entry which is preliminary data.</text>
</comment>
<keyword evidence="5 6" id="KW-0067">ATP-binding</keyword>
<dbReference type="SUPFAM" id="SSF56112">
    <property type="entry name" value="Protein kinase-like (PK-like)"/>
    <property type="match status" value="1"/>
</dbReference>
<evidence type="ECO:0000256" key="2">
    <source>
        <dbReference type="ARBA" id="ARBA00022679"/>
    </source>
</evidence>
<evidence type="ECO:0000313" key="9">
    <source>
        <dbReference type="EMBL" id="KAJ3255343.1"/>
    </source>
</evidence>
<accession>A0AAD5UDX9</accession>
<dbReference type="GO" id="GO:0004674">
    <property type="term" value="F:protein serine/threonine kinase activity"/>
    <property type="evidence" value="ECO:0007669"/>
    <property type="project" value="UniProtKB-KW"/>
</dbReference>
<keyword evidence="4" id="KW-0418">Kinase</keyword>
<evidence type="ECO:0000256" key="3">
    <source>
        <dbReference type="ARBA" id="ARBA00022741"/>
    </source>
</evidence>
<dbReference type="InterPro" id="IPR017441">
    <property type="entry name" value="Protein_kinase_ATP_BS"/>
</dbReference>
<dbReference type="InterPro" id="IPR008271">
    <property type="entry name" value="Ser/Thr_kinase_AS"/>
</dbReference>
<dbReference type="EMBL" id="JADGKB010000068">
    <property type="protein sequence ID" value="KAJ3255343.1"/>
    <property type="molecule type" value="Genomic_DNA"/>
</dbReference>
<organism evidence="9 10">
    <name type="scientific">Boothiomyces macroporosus</name>
    <dbReference type="NCBI Taxonomy" id="261099"/>
    <lineage>
        <taxon>Eukaryota</taxon>
        <taxon>Fungi</taxon>
        <taxon>Fungi incertae sedis</taxon>
        <taxon>Chytridiomycota</taxon>
        <taxon>Chytridiomycota incertae sedis</taxon>
        <taxon>Chytridiomycetes</taxon>
        <taxon>Rhizophydiales</taxon>
        <taxon>Terramycetaceae</taxon>
        <taxon>Boothiomyces</taxon>
    </lineage>
</organism>
<feature type="binding site" evidence="6">
    <location>
        <position position="171"/>
    </location>
    <ligand>
        <name>ATP</name>
        <dbReference type="ChEBI" id="CHEBI:30616"/>
    </ligand>
</feature>
<dbReference type="Pfam" id="PF00069">
    <property type="entry name" value="Pkinase"/>
    <property type="match status" value="1"/>
</dbReference>
<evidence type="ECO:0000259" key="8">
    <source>
        <dbReference type="PROSITE" id="PS50011"/>
    </source>
</evidence>
<protein>
    <recommendedName>
        <fullName evidence="8">Protein kinase domain-containing protein</fullName>
    </recommendedName>
</protein>
<evidence type="ECO:0000256" key="4">
    <source>
        <dbReference type="ARBA" id="ARBA00022777"/>
    </source>
</evidence>
<keyword evidence="10" id="KW-1185">Reference proteome</keyword>
<dbReference type="PROSITE" id="PS50011">
    <property type="entry name" value="PROTEIN_KINASE_DOM"/>
    <property type="match status" value="1"/>
</dbReference>
<feature type="domain" description="Protein kinase" evidence="8">
    <location>
        <begin position="134"/>
        <end position="381"/>
    </location>
</feature>
<dbReference type="Gene3D" id="1.10.510.10">
    <property type="entry name" value="Transferase(Phosphotransferase) domain 1"/>
    <property type="match status" value="1"/>
</dbReference>
<dbReference type="Gene3D" id="3.30.200.20">
    <property type="entry name" value="Phosphorylase Kinase, domain 1"/>
    <property type="match status" value="1"/>
</dbReference>
<evidence type="ECO:0000256" key="7">
    <source>
        <dbReference type="RuleBase" id="RU000304"/>
    </source>
</evidence>
<dbReference type="Proteomes" id="UP001210925">
    <property type="component" value="Unassembled WGS sequence"/>
</dbReference>
<keyword evidence="3 6" id="KW-0547">Nucleotide-binding</keyword>
<evidence type="ECO:0000256" key="6">
    <source>
        <dbReference type="PROSITE-ProRule" id="PRU10141"/>
    </source>
</evidence>
<dbReference type="InterPro" id="IPR000719">
    <property type="entry name" value="Prot_kinase_dom"/>
</dbReference>
<evidence type="ECO:0000256" key="1">
    <source>
        <dbReference type="ARBA" id="ARBA00022527"/>
    </source>
</evidence>
<name>A0AAD5UDX9_9FUNG</name>
<keyword evidence="2" id="KW-0808">Transferase</keyword>
<keyword evidence="1 7" id="KW-0723">Serine/threonine-protein kinase</keyword>
<reference evidence="9" key="1">
    <citation type="submission" date="2020-05" db="EMBL/GenBank/DDBJ databases">
        <title>Phylogenomic resolution of chytrid fungi.</title>
        <authorList>
            <person name="Stajich J.E."/>
            <person name="Amses K."/>
            <person name="Simmons R."/>
            <person name="Seto K."/>
            <person name="Myers J."/>
            <person name="Bonds A."/>
            <person name="Quandt C.A."/>
            <person name="Barry K."/>
            <person name="Liu P."/>
            <person name="Grigoriev I."/>
            <person name="Longcore J.E."/>
            <person name="James T.Y."/>
        </authorList>
    </citation>
    <scope>NUCLEOTIDE SEQUENCE</scope>
    <source>
        <strain evidence="9">PLAUS21</strain>
    </source>
</reference>
<sequence>MKRSNPEILPPEKKLKGILKKDETIIKDYDDVIKEEEEFIQERNERIQRIIAKHQNHEIKNNLDKESPEIQIEIQEPKKNKPKDIDDDDFNMFEDSVSEIPVETKTKVIINNKIENCDEEGYYKTIIGENINDYVISSQLGKGVFSTVYKATKDDRIYAIKIQRNNDIIKKAGEKEIKILKQLNENENNHIVQLEDSFFYKNHLLLVFECLKQNTRELLKKKTLALGTVKSFTFQLFKGLSALQKEQIIHSDIKPDNIIVSESLQTIKICDFGTAFYTYEPEITPYMVSRYYRAPEIILGVKPDHPIDVWSVGCTIYEYYTGKILFPGKTNNQMLKLMMELFGKKGMKKGMFFSNHFTDDFDFKHHYIDKITKKVSIINVE</sequence>
<comment type="similarity">
    <text evidence="7">Belongs to the protein kinase superfamily.</text>
</comment>
<dbReference type="PANTHER" id="PTHR24058">
    <property type="entry name" value="DUAL SPECIFICITY PROTEIN KINASE"/>
    <property type="match status" value="1"/>
</dbReference>